<keyword evidence="8 10" id="KW-0503">Monooxygenase</keyword>
<organism evidence="11 12">
    <name type="scientific">Paramarasmius palmivorus</name>
    <dbReference type="NCBI Taxonomy" id="297713"/>
    <lineage>
        <taxon>Eukaryota</taxon>
        <taxon>Fungi</taxon>
        <taxon>Dikarya</taxon>
        <taxon>Basidiomycota</taxon>
        <taxon>Agaricomycotina</taxon>
        <taxon>Agaricomycetes</taxon>
        <taxon>Agaricomycetidae</taxon>
        <taxon>Agaricales</taxon>
        <taxon>Marasmiineae</taxon>
        <taxon>Marasmiaceae</taxon>
        <taxon>Paramarasmius</taxon>
    </lineage>
</organism>
<dbReference type="InterPro" id="IPR050364">
    <property type="entry name" value="Cytochrome_P450_fung"/>
</dbReference>
<name>A0AAW0DP21_9AGAR</name>
<evidence type="ECO:0000256" key="1">
    <source>
        <dbReference type="ARBA" id="ARBA00001971"/>
    </source>
</evidence>
<keyword evidence="12" id="KW-1185">Reference proteome</keyword>
<keyword evidence="4 9" id="KW-0349">Heme</keyword>
<dbReference type="PRINTS" id="PR00463">
    <property type="entry name" value="EP450I"/>
</dbReference>
<evidence type="ECO:0008006" key="13">
    <source>
        <dbReference type="Google" id="ProtNLM"/>
    </source>
</evidence>
<protein>
    <recommendedName>
        <fullName evidence="13">Cytochrome P450</fullName>
    </recommendedName>
</protein>
<dbReference type="Proteomes" id="UP001383192">
    <property type="component" value="Unassembled WGS sequence"/>
</dbReference>
<dbReference type="PANTHER" id="PTHR46300:SF7">
    <property type="entry name" value="P450, PUTATIVE (EUROFUNG)-RELATED"/>
    <property type="match status" value="1"/>
</dbReference>
<evidence type="ECO:0000256" key="8">
    <source>
        <dbReference type="ARBA" id="ARBA00023033"/>
    </source>
</evidence>
<evidence type="ECO:0000256" key="2">
    <source>
        <dbReference type="ARBA" id="ARBA00005179"/>
    </source>
</evidence>
<evidence type="ECO:0000256" key="7">
    <source>
        <dbReference type="ARBA" id="ARBA00023004"/>
    </source>
</evidence>
<evidence type="ECO:0000256" key="5">
    <source>
        <dbReference type="ARBA" id="ARBA00022723"/>
    </source>
</evidence>
<dbReference type="GO" id="GO:0004497">
    <property type="term" value="F:monooxygenase activity"/>
    <property type="evidence" value="ECO:0007669"/>
    <property type="project" value="UniProtKB-KW"/>
</dbReference>
<keyword evidence="7 9" id="KW-0408">Iron</keyword>
<evidence type="ECO:0000256" key="3">
    <source>
        <dbReference type="ARBA" id="ARBA00010617"/>
    </source>
</evidence>
<dbReference type="InterPro" id="IPR001128">
    <property type="entry name" value="Cyt_P450"/>
</dbReference>
<dbReference type="InterPro" id="IPR017972">
    <property type="entry name" value="Cyt_P450_CS"/>
</dbReference>
<dbReference type="PANTHER" id="PTHR46300">
    <property type="entry name" value="P450, PUTATIVE (EUROFUNG)-RELATED-RELATED"/>
    <property type="match status" value="1"/>
</dbReference>
<dbReference type="Pfam" id="PF00067">
    <property type="entry name" value="p450"/>
    <property type="match status" value="1"/>
</dbReference>
<dbReference type="Gene3D" id="1.10.630.10">
    <property type="entry name" value="Cytochrome P450"/>
    <property type="match status" value="1"/>
</dbReference>
<evidence type="ECO:0000256" key="10">
    <source>
        <dbReference type="RuleBase" id="RU000461"/>
    </source>
</evidence>
<sequence>MSQLTQTIVGAICLAAVYLVLQSTRARRRLPLPPGPPKLPIIGNLLQIPTSKQYEVYKVWGEQYGDSHSGIIHIDAAGRSIVIINKAKAAGELLEKRIYSSRPPAPMAYDLMGWNWSIGMQPYGERWRARRRTFHDSFNIEAAKLFHPQQLEATRILLSELLKRPEEYTELLKYHTARTVMSIAYGIKVQSKSDPWVALAEEAIGPLMRATVPGAFLVDTFPFLKYIPSWLPGAGFKRQAQEWRKLTMRLRNEPFVEGKRIIESGEYTPSFISESLQRLDELEDPLVQAQAERKEKENLIRDTAGTMYLAGVDSTATAITSFIYSMATHPDIQRQAQAEVDRVVVGRLPTFKDEKSLPYVTALVWEVLRWKSVSPLGLAHYLESEDVYEGYRIPKGSVVVSNIWAILHDEEIYIDPFEFDPERYFKPGTREFDETVKDPTFAVFGFGRRICPGRHMAYASIWIAVASILKTFDISKKVDEKGNVVEPVYEQQTAIVAAPRPFECTIKPRSDEVERLIMGAGE</sequence>
<comment type="cofactor">
    <cofactor evidence="1 9">
        <name>heme</name>
        <dbReference type="ChEBI" id="CHEBI:30413"/>
    </cofactor>
</comment>
<dbReference type="SUPFAM" id="SSF48264">
    <property type="entry name" value="Cytochrome P450"/>
    <property type="match status" value="1"/>
</dbReference>
<accession>A0AAW0DP21</accession>
<evidence type="ECO:0000256" key="6">
    <source>
        <dbReference type="ARBA" id="ARBA00023002"/>
    </source>
</evidence>
<evidence type="ECO:0000256" key="4">
    <source>
        <dbReference type="ARBA" id="ARBA00022617"/>
    </source>
</evidence>
<comment type="similarity">
    <text evidence="3 10">Belongs to the cytochrome P450 family.</text>
</comment>
<dbReference type="CDD" id="cd11065">
    <property type="entry name" value="CYP64-like"/>
    <property type="match status" value="1"/>
</dbReference>
<dbReference type="GO" id="GO:0005506">
    <property type="term" value="F:iron ion binding"/>
    <property type="evidence" value="ECO:0007669"/>
    <property type="project" value="InterPro"/>
</dbReference>
<keyword evidence="5 9" id="KW-0479">Metal-binding</keyword>
<dbReference type="PROSITE" id="PS00086">
    <property type="entry name" value="CYTOCHROME_P450"/>
    <property type="match status" value="1"/>
</dbReference>
<evidence type="ECO:0000313" key="12">
    <source>
        <dbReference type="Proteomes" id="UP001383192"/>
    </source>
</evidence>
<proteinExistence type="inferred from homology"/>
<comment type="pathway">
    <text evidence="2">Secondary metabolite biosynthesis.</text>
</comment>
<dbReference type="GO" id="GO:0020037">
    <property type="term" value="F:heme binding"/>
    <property type="evidence" value="ECO:0007669"/>
    <property type="project" value="InterPro"/>
</dbReference>
<dbReference type="EMBL" id="JAYKXP010000011">
    <property type="protein sequence ID" value="KAK7052944.1"/>
    <property type="molecule type" value="Genomic_DNA"/>
</dbReference>
<dbReference type="AlphaFoldDB" id="A0AAW0DP21"/>
<dbReference type="InterPro" id="IPR002401">
    <property type="entry name" value="Cyt_P450_E_grp-I"/>
</dbReference>
<reference evidence="11 12" key="1">
    <citation type="submission" date="2024-01" db="EMBL/GenBank/DDBJ databases">
        <title>A draft genome for a cacao thread blight-causing isolate of Paramarasmius palmivorus.</title>
        <authorList>
            <person name="Baruah I.K."/>
            <person name="Bukari Y."/>
            <person name="Amoako-Attah I."/>
            <person name="Meinhardt L.W."/>
            <person name="Bailey B.A."/>
            <person name="Cohen S.P."/>
        </authorList>
    </citation>
    <scope>NUCLEOTIDE SEQUENCE [LARGE SCALE GENOMIC DNA]</scope>
    <source>
        <strain evidence="11 12">GH-12</strain>
    </source>
</reference>
<evidence type="ECO:0000256" key="9">
    <source>
        <dbReference type="PIRSR" id="PIRSR602401-1"/>
    </source>
</evidence>
<dbReference type="GO" id="GO:0016705">
    <property type="term" value="F:oxidoreductase activity, acting on paired donors, with incorporation or reduction of molecular oxygen"/>
    <property type="evidence" value="ECO:0007669"/>
    <property type="project" value="InterPro"/>
</dbReference>
<feature type="binding site" description="axial binding residue" evidence="9">
    <location>
        <position position="451"/>
    </location>
    <ligand>
        <name>heme</name>
        <dbReference type="ChEBI" id="CHEBI:30413"/>
    </ligand>
    <ligandPart>
        <name>Fe</name>
        <dbReference type="ChEBI" id="CHEBI:18248"/>
    </ligandPart>
</feature>
<keyword evidence="6 10" id="KW-0560">Oxidoreductase</keyword>
<dbReference type="InterPro" id="IPR036396">
    <property type="entry name" value="Cyt_P450_sf"/>
</dbReference>
<evidence type="ECO:0000313" key="11">
    <source>
        <dbReference type="EMBL" id="KAK7052944.1"/>
    </source>
</evidence>
<dbReference type="PRINTS" id="PR00385">
    <property type="entry name" value="P450"/>
</dbReference>
<gene>
    <name evidence="11" type="ORF">VNI00_004264</name>
</gene>
<comment type="caution">
    <text evidence="11">The sequence shown here is derived from an EMBL/GenBank/DDBJ whole genome shotgun (WGS) entry which is preliminary data.</text>
</comment>